<dbReference type="InterPro" id="IPR034701">
    <property type="entry name" value="CdaA"/>
</dbReference>
<dbReference type="AlphaFoldDB" id="A0AAE3HGI4"/>
<dbReference type="Pfam" id="PF02457">
    <property type="entry name" value="DAC"/>
    <property type="match status" value="1"/>
</dbReference>
<name>A0AAE3HGI4_9FIRM</name>
<keyword evidence="7 10" id="KW-0067">ATP-binding</keyword>
<keyword evidence="3 10" id="KW-0808">Transferase</keyword>
<dbReference type="GO" id="GO:0106408">
    <property type="term" value="F:diadenylate cyclase activity"/>
    <property type="evidence" value="ECO:0007669"/>
    <property type="project" value="UniProtKB-EC"/>
</dbReference>
<dbReference type="NCBIfam" id="TIGR00159">
    <property type="entry name" value="diadenylate cyclase CdaA"/>
    <property type="match status" value="1"/>
</dbReference>
<feature type="transmembrane region" description="Helical" evidence="10">
    <location>
        <begin position="12"/>
        <end position="33"/>
    </location>
</feature>
<dbReference type="FunFam" id="3.40.1700.10:FF:000002">
    <property type="entry name" value="Diadenylate cyclase"/>
    <property type="match status" value="1"/>
</dbReference>
<reference evidence="12" key="1">
    <citation type="submission" date="2022-07" db="EMBL/GenBank/DDBJ databases">
        <title>Enhanced cultured diversity of the mouse gut microbiota enables custom-made synthetic communities.</title>
        <authorList>
            <person name="Afrizal A."/>
        </authorList>
    </citation>
    <scope>NUCLEOTIDE SEQUENCE</scope>
    <source>
        <strain evidence="12">DSM 28593</strain>
    </source>
</reference>
<keyword evidence="13" id="KW-1185">Reference proteome</keyword>
<dbReference type="PANTHER" id="PTHR34185">
    <property type="entry name" value="DIADENYLATE CYCLASE"/>
    <property type="match status" value="1"/>
</dbReference>
<evidence type="ECO:0000259" key="11">
    <source>
        <dbReference type="PROSITE" id="PS51794"/>
    </source>
</evidence>
<dbReference type="SUPFAM" id="SSF143597">
    <property type="entry name" value="YojJ-like"/>
    <property type="match status" value="1"/>
</dbReference>
<keyword evidence="9 10" id="KW-0472">Membrane</keyword>
<keyword evidence="4 10" id="KW-0812">Transmembrane</keyword>
<comment type="function">
    <text evidence="10">Catalyzes the condensation of 2 ATP molecules into cyclic di-AMP (c-di-AMP), a second messenger used to regulate differing processes in different bacteria.</text>
</comment>
<dbReference type="PROSITE" id="PS51794">
    <property type="entry name" value="DAC"/>
    <property type="match status" value="1"/>
</dbReference>
<evidence type="ECO:0000256" key="5">
    <source>
        <dbReference type="ARBA" id="ARBA00022695"/>
    </source>
</evidence>
<dbReference type="Proteomes" id="UP001205748">
    <property type="component" value="Unassembled WGS sequence"/>
</dbReference>
<comment type="catalytic activity">
    <reaction evidence="1 10">
        <text>2 ATP = 3',3'-c-di-AMP + 2 diphosphate</text>
        <dbReference type="Rhea" id="RHEA:35655"/>
        <dbReference type="ChEBI" id="CHEBI:30616"/>
        <dbReference type="ChEBI" id="CHEBI:33019"/>
        <dbReference type="ChEBI" id="CHEBI:71500"/>
        <dbReference type="EC" id="2.7.7.85"/>
    </reaction>
</comment>
<comment type="similarity">
    <text evidence="10">Belongs to the adenylate cyclase family. DacA/CdaA subfamily.</text>
</comment>
<evidence type="ECO:0000313" key="13">
    <source>
        <dbReference type="Proteomes" id="UP001205748"/>
    </source>
</evidence>
<dbReference type="InterPro" id="IPR036888">
    <property type="entry name" value="DNA_integrity_DisA_N_sf"/>
</dbReference>
<sequence length="279" mass="31495">MTQLIEFLSELFYNIRILDFIDIAIVAFAFHKIIGLIKETRAEQLIKGIIFLLLATQLSEWLGLYTINWILKNTMTMGVIALLVVFQPELRRALEHIGRSRFFSKGLIEKQKAEPHKVIDEIIKAVQMLSKNKTGALIVMERETGLGDVIETGIKMDAIVSGELLLNIFIPNTPLHDGAMIIREDRIKASGCFLPLTENPNLSKQVGTRHRAGLGITENSDAVVVVVSEETGVISMAVEGKLSRYLDIQSLRQILVNMLSEKEPKPLQFNLFKWRNKND</sequence>
<feature type="domain" description="DAC" evidence="11">
    <location>
        <begin position="87"/>
        <end position="250"/>
    </location>
</feature>
<proteinExistence type="inferred from homology"/>
<evidence type="ECO:0000256" key="6">
    <source>
        <dbReference type="ARBA" id="ARBA00022741"/>
    </source>
</evidence>
<keyword evidence="6 10" id="KW-0547">Nucleotide-binding</keyword>
<dbReference type="HAMAP" id="MF_01499">
    <property type="entry name" value="DacA"/>
    <property type="match status" value="1"/>
</dbReference>
<evidence type="ECO:0000256" key="1">
    <source>
        <dbReference type="ARBA" id="ARBA00000877"/>
    </source>
</evidence>
<protein>
    <recommendedName>
        <fullName evidence="10">Diadenylate cyclase</fullName>
        <shortName evidence="10">DAC</shortName>
        <ecNumber evidence="10">2.7.7.85</ecNumber>
    </recommendedName>
    <alternativeName>
        <fullName evidence="10">Cyclic-di-AMP synthase</fullName>
        <shortName evidence="10">c-di-AMP synthase</shortName>
    </alternativeName>
</protein>
<accession>A0AAE3HGI4</accession>
<dbReference type="PIRSF" id="PIRSF004793">
    <property type="entry name" value="UCP004793"/>
    <property type="match status" value="1"/>
</dbReference>
<comment type="caution">
    <text evidence="10">Lacks conserved residue(s) required for the propagation of feature annotation.</text>
</comment>
<dbReference type="EMBL" id="JANKAS010000004">
    <property type="protein sequence ID" value="MCR1898624.1"/>
    <property type="molecule type" value="Genomic_DNA"/>
</dbReference>
<evidence type="ECO:0000256" key="8">
    <source>
        <dbReference type="ARBA" id="ARBA00022989"/>
    </source>
</evidence>
<dbReference type="Gene3D" id="3.40.1700.10">
    <property type="entry name" value="DNA integrity scanning protein, DisA, N-terminal domain"/>
    <property type="match status" value="1"/>
</dbReference>
<comment type="caution">
    <text evidence="12">The sequence shown here is derived from an EMBL/GenBank/DDBJ whole genome shotgun (WGS) entry which is preliminary data.</text>
</comment>
<keyword evidence="5 10" id="KW-0548">Nucleotidyltransferase</keyword>
<dbReference type="GO" id="GO:0006171">
    <property type="term" value="P:cAMP biosynthetic process"/>
    <property type="evidence" value="ECO:0007669"/>
    <property type="project" value="InterPro"/>
</dbReference>
<evidence type="ECO:0000256" key="7">
    <source>
        <dbReference type="ARBA" id="ARBA00022840"/>
    </source>
</evidence>
<dbReference type="InterPro" id="IPR003390">
    <property type="entry name" value="DNA_integrity_scan_DisA_N"/>
</dbReference>
<dbReference type="InterPro" id="IPR050338">
    <property type="entry name" value="DisA"/>
</dbReference>
<evidence type="ECO:0000256" key="4">
    <source>
        <dbReference type="ARBA" id="ARBA00022692"/>
    </source>
</evidence>
<dbReference type="PANTHER" id="PTHR34185:SF1">
    <property type="entry name" value="DIADENYLATE CYCLASE"/>
    <property type="match status" value="1"/>
</dbReference>
<dbReference type="GO" id="GO:0005524">
    <property type="term" value="F:ATP binding"/>
    <property type="evidence" value="ECO:0007669"/>
    <property type="project" value="UniProtKB-UniRule"/>
</dbReference>
<dbReference type="InterPro" id="IPR014046">
    <property type="entry name" value="C-di-AMP_synthase"/>
</dbReference>
<dbReference type="GO" id="GO:0004016">
    <property type="term" value="F:adenylate cyclase activity"/>
    <property type="evidence" value="ECO:0007669"/>
    <property type="project" value="UniProtKB-UniRule"/>
</dbReference>
<keyword evidence="2 10" id="KW-1003">Cell membrane</keyword>
<dbReference type="InterPro" id="IPR045585">
    <property type="entry name" value="CdaA_N"/>
</dbReference>
<organism evidence="12 13">
    <name type="scientific">Irregularibacter muris</name>
    <dbReference type="NCBI Taxonomy" id="1796619"/>
    <lineage>
        <taxon>Bacteria</taxon>
        <taxon>Bacillati</taxon>
        <taxon>Bacillota</taxon>
        <taxon>Clostridia</taxon>
        <taxon>Eubacteriales</taxon>
        <taxon>Eubacteriaceae</taxon>
        <taxon>Irregularibacter</taxon>
    </lineage>
</organism>
<dbReference type="EC" id="2.7.7.85" evidence="10"/>
<dbReference type="Pfam" id="PF19293">
    <property type="entry name" value="CdaA_N"/>
    <property type="match status" value="1"/>
</dbReference>
<evidence type="ECO:0000256" key="9">
    <source>
        <dbReference type="ARBA" id="ARBA00023136"/>
    </source>
</evidence>
<comment type="subunit">
    <text evidence="10">Probably a homodimer.</text>
</comment>
<gene>
    <name evidence="12" type="primary">cdaA</name>
    <name evidence="10" type="synonym">dacA</name>
    <name evidence="12" type="ORF">NSA47_06415</name>
</gene>
<evidence type="ECO:0000256" key="2">
    <source>
        <dbReference type="ARBA" id="ARBA00022475"/>
    </source>
</evidence>
<evidence type="ECO:0000256" key="10">
    <source>
        <dbReference type="HAMAP-Rule" id="MF_01499"/>
    </source>
</evidence>
<keyword evidence="8 10" id="KW-1133">Transmembrane helix</keyword>
<feature type="transmembrane region" description="Helical" evidence="10">
    <location>
        <begin position="45"/>
        <end position="63"/>
    </location>
</feature>
<evidence type="ECO:0000313" key="12">
    <source>
        <dbReference type="EMBL" id="MCR1898624.1"/>
    </source>
</evidence>
<evidence type="ECO:0000256" key="3">
    <source>
        <dbReference type="ARBA" id="ARBA00022679"/>
    </source>
</evidence>